<dbReference type="InterPro" id="IPR035979">
    <property type="entry name" value="RBD_domain_sf"/>
</dbReference>
<dbReference type="CDD" id="cd00590">
    <property type="entry name" value="RRM_SF"/>
    <property type="match status" value="1"/>
</dbReference>
<gene>
    <name evidence="3" type="ORF">M9Y10_009239</name>
</gene>
<evidence type="ECO:0000313" key="4">
    <source>
        <dbReference type="Proteomes" id="UP001470230"/>
    </source>
</evidence>
<comment type="caution">
    <text evidence="3">The sequence shown here is derived from an EMBL/GenBank/DDBJ whole genome shotgun (WGS) entry which is preliminary data.</text>
</comment>
<reference evidence="3 4" key="1">
    <citation type="submission" date="2024-04" db="EMBL/GenBank/DDBJ databases">
        <title>Tritrichomonas musculus Genome.</title>
        <authorList>
            <person name="Alves-Ferreira E."/>
            <person name="Grigg M."/>
            <person name="Lorenzi H."/>
            <person name="Galac M."/>
        </authorList>
    </citation>
    <scope>NUCLEOTIDE SEQUENCE [LARGE SCALE GENOMIC DNA]</scope>
    <source>
        <strain evidence="3 4">EAF2021</strain>
    </source>
</reference>
<dbReference type="EMBL" id="JAPFFF010000015">
    <property type="protein sequence ID" value="KAK8866280.1"/>
    <property type="molecule type" value="Genomic_DNA"/>
</dbReference>
<sequence length="93" mass="10927">MSSKPEKKEDFPNTIFVTDLPKSFTLSELSEFLEKYGPIMEIERMPDEHIRVRFNSSDDARKCFVKARKKELEFKKTKIGIIPKNLKKQGQHP</sequence>
<dbReference type="SUPFAM" id="SSF54928">
    <property type="entry name" value="RNA-binding domain, RBD"/>
    <property type="match status" value="1"/>
</dbReference>
<name>A0ABR2IP04_9EUKA</name>
<keyword evidence="1" id="KW-0694">RNA-binding</keyword>
<dbReference type="SMART" id="SM00360">
    <property type="entry name" value="RRM"/>
    <property type="match status" value="1"/>
</dbReference>
<protein>
    <recommendedName>
        <fullName evidence="2">RRM domain-containing protein</fullName>
    </recommendedName>
</protein>
<evidence type="ECO:0000313" key="3">
    <source>
        <dbReference type="EMBL" id="KAK8866280.1"/>
    </source>
</evidence>
<dbReference type="Pfam" id="PF00076">
    <property type="entry name" value="RRM_1"/>
    <property type="match status" value="1"/>
</dbReference>
<dbReference type="InterPro" id="IPR000504">
    <property type="entry name" value="RRM_dom"/>
</dbReference>
<dbReference type="InterPro" id="IPR012677">
    <property type="entry name" value="Nucleotide-bd_a/b_plait_sf"/>
</dbReference>
<accession>A0ABR2IP04</accession>
<dbReference type="PROSITE" id="PS50102">
    <property type="entry name" value="RRM"/>
    <property type="match status" value="1"/>
</dbReference>
<dbReference type="Gene3D" id="3.30.70.330">
    <property type="match status" value="1"/>
</dbReference>
<feature type="domain" description="RRM" evidence="2">
    <location>
        <begin position="13"/>
        <end position="84"/>
    </location>
</feature>
<evidence type="ECO:0000256" key="1">
    <source>
        <dbReference type="PROSITE-ProRule" id="PRU00176"/>
    </source>
</evidence>
<organism evidence="3 4">
    <name type="scientific">Tritrichomonas musculus</name>
    <dbReference type="NCBI Taxonomy" id="1915356"/>
    <lineage>
        <taxon>Eukaryota</taxon>
        <taxon>Metamonada</taxon>
        <taxon>Parabasalia</taxon>
        <taxon>Tritrichomonadida</taxon>
        <taxon>Tritrichomonadidae</taxon>
        <taxon>Tritrichomonas</taxon>
    </lineage>
</organism>
<dbReference type="Proteomes" id="UP001470230">
    <property type="component" value="Unassembled WGS sequence"/>
</dbReference>
<evidence type="ECO:0000259" key="2">
    <source>
        <dbReference type="PROSITE" id="PS50102"/>
    </source>
</evidence>
<keyword evidence="4" id="KW-1185">Reference proteome</keyword>
<proteinExistence type="predicted"/>